<sequence>MIGFFLILSLFLSFVDGEVVDGGISAVSRPEAKCNFSIHEHGPDGKQLSGTSLNTELFYKIKCEKRDGYCLQVSNCTVQGDVKTQKPYPIIDRNGCTFEPSLFEHVQYLDDFTAGIFNPVPIRFRGTKSEVQFECQTTLIPTKGPCERKRCVSNEYSKEANLNH</sequence>
<reference evidence="2" key="1">
    <citation type="submission" date="2022-11" db="UniProtKB">
        <authorList>
            <consortium name="WormBaseParasite"/>
        </authorList>
    </citation>
    <scope>IDENTIFICATION</scope>
</reference>
<name>A0AC34RTP2_9BILA</name>
<dbReference type="WBParaSite" id="JU765_v2.g9880.t1">
    <property type="protein sequence ID" value="JU765_v2.g9880.t1"/>
    <property type="gene ID" value="JU765_v2.g9880"/>
</dbReference>
<evidence type="ECO:0000313" key="2">
    <source>
        <dbReference type="WBParaSite" id="JU765_v2.g9880.t1"/>
    </source>
</evidence>
<organism evidence="1 2">
    <name type="scientific">Panagrolaimus sp. JU765</name>
    <dbReference type="NCBI Taxonomy" id="591449"/>
    <lineage>
        <taxon>Eukaryota</taxon>
        <taxon>Metazoa</taxon>
        <taxon>Ecdysozoa</taxon>
        <taxon>Nematoda</taxon>
        <taxon>Chromadorea</taxon>
        <taxon>Rhabditida</taxon>
        <taxon>Tylenchina</taxon>
        <taxon>Panagrolaimomorpha</taxon>
        <taxon>Panagrolaimoidea</taxon>
        <taxon>Panagrolaimidae</taxon>
        <taxon>Panagrolaimus</taxon>
    </lineage>
</organism>
<accession>A0AC34RTP2</accession>
<dbReference type="Proteomes" id="UP000887576">
    <property type="component" value="Unplaced"/>
</dbReference>
<evidence type="ECO:0000313" key="1">
    <source>
        <dbReference type="Proteomes" id="UP000887576"/>
    </source>
</evidence>
<protein>
    <submittedName>
        <fullName evidence="2">ZP domain-containing protein</fullName>
    </submittedName>
</protein>
<proteinExistence type="predicted"/>